<dbReference type="SUPFAM" id="SSF52540">
    <property type="entry name" value="P-loop containing nucleoside triphosphate hydrolases"/>
    <property type="match status" value="1"/>
</dbReference>
<dbReference type="Proteomes" id="UP001218188">
    <property type="component" value="Unassembled WGS sequence"/>
</dbReference>
<name>A0AAD6WMW6_9AGAR</name>
<gene>
    <name evidence="1" type="ORF">C8F04DRAFT_1244317</name>
</gene>
<dbReference type="InterPro" id="IPR027417">
    <property type="entry name" value="P-loop_NTPase"/>
</dbReference>
<dbReference type="InterPro" id="IPR051055">
    <property type="entry name" value="PIF1_helicase"/>
</dbReference>
<comment type="caution">
    <text evidence="1">The sequence shown here is derived from an EMBL/GenBank/DDBJ whole genome shotgun (WGS) entry which is preliminary data.</text>
</comment>
<organism evidence="1 2">
    <name type="scientific">Mycena alexandri</name>
    <dbReference type="NCBI Taxonomy" id="1745969"/>
    <lineage>
        <taxon>Eukaryota</taxon>
        <taxon>Fungi</taxon>
        <taxon>Dikarya</taxon>
        <taxon>Basidiomycota</taxon>
        <taxon>Agaricomycotina</taxon>
        <taxon>Agaricomycetes</taxon>
        <taxon>Agaricomycetidae</taxon>
        <taxon>Agaricales</taxon>
        <taxon>Marasmiineae</taxon>
        <taxon>Mycenaceae</taxon>
        <taxon>Mycena</taxon>
    </lineage>
</organism>
<sequence length="348" mass="39361">MLGKEFLALLSRNISIAKGMDADVSFGGISLIDCGDFHQFPPVATGPSEALYYPIDTIRDSIDSKIGRMIYEEFTTVVLLKEQLRVTDTVWLDFLRHLRVGNVQEHHLAMLRTLVVQGRGIQGNIDFETAPWNEASLVTPRHAVRTQWNDEAARKMCKATGRQLYICRAHDTYKGRALNLQERHNLAAHLSKKSRRNQKHSMQAKDLPDEIEIAIGMQVMVTSNLETDLDLTNGARGEIVDIFLDPDEPAVGDEPVVRLEKMPAYILVKLERTRAAQLEGLEERVIPIEPTTTTYHMKVKLPGGQLTQKTVKRQQYPLTAAYAFTDYRSQGQHYHMSSSISGHRPQED</sequence>
<dbReference type="EMBL" id="JARJCM010000428">
    <property type="protein sequence ID" value="KAJ7017151.1"/>
    <property type="molecule type" value="Genomic_DNA"/>
</dbReference>
<protein>
    <recommendedName>
        <fullName evidence="3">ATP-dependent DNA helicase</fullName>
    </recommendedName>
</protein>
<dbReference type="AlphaFoldDB" id="A0AAD6WMW6"/>
<proteinExistence type="predicted"/>
<accession>A0AAD6WMW6</accession>
<dbReference type="PANTHER" id="PTHR47642">
    <property type="entry name" value="ATP-DEPENDENT DNA HELICASE"/>
    <property type="match status" value="1"/>
</dbReference>
<evidence type="ECO:0000313" key="2">
    <source>
        <dbReference type="Proteomes" id="UP001218188"/>
    </source>
</evidence>
<reference evidence="1" key="1">
    <citation type="submission" date="2023-03" db="EMBL/GenBank/DDBJ databases">
        <title>Massive genome expansion in bonnet fungi (Mycena s.s.) driven by repeated elements and novel gene families across ecological guilds.</title>
        <authorList>
            <consortium name="Lawrence Berkeley National Laboratory"/>
            <person name="Harder C.B."/>
            <person name="Miyauchi S."/>
            <person name="Viragh M."/>
            <person name="Kuo A."/>
            <person name="Thoen E."/>
            <person name="Andreopoulos B."/>
            <person name="Lu D."/>
            <person name="Skrede I."/>
            <person name="Drula E."/>
            <person name="Henrissat B."/>
            <person name="Morin E."/>
            <person name="Kohler A."/>
            <person name="Barry K."/>
            <person name="LaButti K."/>
            <person name="Morin E."/>
            <person name="Salamov A."/>
            <person name="Lipzen A."/>
            <person name="Mereny Z."/>
            <person name="Hegedus B."/>
            <person name="Baldrian P."/>
            <person name="Stursova M."/>
            <person name="Weitz H."/>
            <person name="Taylor A."/>
            <person name="Grigoriev I.V."/>
            <person name="Nagy L.G."/>
            <person name="Martin F."/>
            <person name="Kauserud H."/>
        </authorList>
    </citation>
    <scope>NUCLEOTIDE SEQUENCE</scope>
    <source>
        <strain evidence="1">CBHHK200</strain>
    </source>
</reference>
<evidence type="ECO:0008006" key="3">
    <source>
        <dbReference type="Google" id="ProtNLM"/>
    </source>
</evidence>
<evidence type="ECO:0000313" key="1">
    <source>
        <dbReference type="EMBL" id="KAJ7017151.1"/>
    </source>
</evidence>
<keyword evidence="2" id="KW-1185">Reference proteome</keyword>